<keyword evidence="1" id="KW-0175">Coiled coil</keyword>
<proteinExistence type="predicted"/>
<name>A0A9P6Q388_9FUNG</name>
<evidence type="ECO:0000313" key="3">
    <source>
        <dbReference type="EMBL" id="KAG0258880.1"/>
    </source>
</evidence>
<dbReference type="EMBL" id="JAAAJA010000203">
    <property type="protein sequence ID" value="KAG0258880.1"/>
    <property type="molecule type" value="Genomic_DNA"/>
</dbReference>
<evidence type="ECO:0000313" key="4">
    <source>
        <dbReference type="Proteomes" id="UP000726737"/>
    </source>
</evidence>
<dbReference type="AlphaFoldDB" id="A0A9P6Q388"/>
<feature type="compositionally biased region" description="Acidic residues" evidence="2">
    <location>
        <begin position="21"/>
        <end position="33"/>
    </location>
</feature>
<comment type="caution">
    <text evidence="3">The sequence shown here is derived from an EMBL/GenBank/DDBJ whole genome shotgun (WGS) entry which is preliminary data.</text>
</comment>
<organism evidence="3 4">
    <name type="scientific">Mortierella polycephala</name>
    <dbReference type="NCBI Taxonomy" id="41804"/>
    <lineage>
        <taxon>Eukaryota</taxon>
        <taxon>Fungi</taxon>
        <taxon>Fungi incertae sedis</taxon>
        <taxon>Mucoromycota</taxon>
        <taxon>Mortierellomycotina</taxon>
        <taxon>Mortierellomycetes</taxon>
        <taxon>Mortierellales</taxon>
        <taxon>Mortierellaceae</taxon>
        <taxon>Mortierella</taxon>
    </lineage>
</organism>
<evidence type="ECO:0000256" key="2">
    <source>
        <dbReference type="SAM" id="MobiDB-lite"/>
    </source>
</evidence>
<feature type="coiled-coil region" evidence="1">
    <location>
        <begin position="65"/>
        <end position="92"/>
    </location>
</feature>
<accession>A0A9P6Q388</accession>
<dbReference type="Proteomes" id="UP000726737">
    <property type="component" value="Unassembled WGS sequence"/>
</dbReference>
<evidence type="ECO:0000256" key="1">
    <source>
        <dbReference type="SAM" id="Coils"/>
    </source>
</evidence>
<sequence>MGAARLNADAGDSGDDGKSSDEDDIVAQLDADDERSRVLSLELEQPPKELARPPKKPKGSAIDRMEFIEDLKDKAAEEREIMRQEKAEQRENSRMTLEHRRQHLDLGRQKFDASQRIASIQEQTDLAMLSHNASIHRWVYLYLTTDPTEIPKI</sequence>
<keyword evidence="4" id="KW-1185">Reference proteome</keyword>
<feature type="region of interest" description="Disordered" evidence="2">
    <location>
        <begin position="1"/>
        <end position="61"/>
    </location>
</feature>
<protein>
    <submittedName>
        <fullName evidence="3">Uncharacterized protein</fullName>
    </submittedName>
</protein>
<gene>
    <name evidence="3" type="ORF">BG011_003016</name>
</gene>
<reference evidence="3" key="1">
    <citation type="journal article" date="2020" name="Fungal Divers.">
        <title>Resolving the Mortierellaceae phylogeny through synthesis of multi-gene phylogenetics and phylogenomics.</title>
        <authorList>
            <person name="Vandepol N."/>
            <person name="Liber J."/>
            <person name="Desiro A."/>
            <person name="Na H."/>
            <person name="Kennedy M."/>
            <person name="Barry K."/>
            <person name="Grigoriev I.V."/>
            <person name="Miller A.N."/>
            <person name="O'Donnell K."/>
            <person name="Stajich J.E."/>
            <person name="Bonito G."/>
        </authorList>
    </citation>
    <scope>NUCLEOTIDE SEQUENCE</scope>
    <source>
        <strain evidence="3">KOD948</strain>
    </source>
</reference>